<evidence type="ECO:0000313" key="6">
    <source>
        <dbReference type="Proteomes" id="UP000515788"/>
    </source>
</evidence>
<evidence type="ECO:0000313" key="5">
    <source>
        <dbReference type="EMBL" id="QLL30691.1"/>
    </source>
</evidence>
<dbReference type="InterPro" id="IPR016024">
    <property type="entry name" value="ARM-type_fold"/>
</dbReference>
<dbReference type="InterPro" id="IPR001494">
    <property type="entry name" value="Importin-beta_N"/>
</dbReference>
<proteinExistence type="predicted"/>
<dbReference type="Pfam" id="PF03810">
    <property type="entry name" value="IBN_N"/>
    <property type="match status" value="1"/>
</dbReference>
<dbReference type="SMART" id="SM00913">
    <property type="entry name" value="IBN_N"/>
    <property type="match status" value="1"/>
</dbReference>
<dbReference type="Proteomes" id="UP000515788">
    <property type="component" value="Chromosome 1"/>
</dbReference>
<dbReference type="GO" id="GO:0031267">
    <property type="term" value="F:small GTPase binding"/>
    <property type="evidence" value="ECO:0007669"/>
    <property type="project" value="InterPro"/>
</dbReference>
<dbReference type="InterPro" id="IPR011989">
    <property type="entry name" value="ARM-like"/>
</dbReference>
<keyword evidence="2" id="KW-0813">Transport</keyword>
<evidence type="ECO:0000256" key="2">
    <source>
        <dbReference type="ARBA" id="ARBA00022448"/>
    </source>
</evidence>
<name>A0A7G3ZB05_9SACH</name>
<dbReference type="AlphaFoldDB" id="A0A7G3ZB05"/>
<reference evidence="5 6" key="1">
    <citation type="submission" date="2020-06" db="EMBL/GenBank/DDBJ databases">
        <title>The yeast mating-type switching endonuclease HO is a domesticated member of an unorthodox homing genetic element family.</title>
        <authorList>
            <person name="Coughlan A.Y."/>
            <person name="Lombardi L."/>
            <person name="Braun-Galleani S."/>
            <person name="Martos A.R."/>
            <person name="Galeote V."/>
            <person name="Bigey F."/>
            <person name="Dequin S."/>
            <person name="Byrne K.P."/>
            <person name="Wolfe K.H."/>
        </authorList>
    </citation>
    <scope>NUCLEOTIDE SEQUENCE [LARGE SCALE GENOMIC DNA]</scope>
    <source>
        <strain evidence="5 6">CBS764</strain>
    </source>
</reference>
<sequence>MHDEQAILACVEQTMVADAKVIKEAEQQLFEYQKQPGFTTFLLQVVSNEEIPTHIRLSSAIYFKNKIFRSWNTPNREDGIKPEEQLVIKENLIQSLVKNSENNHIRPHLTESVRGILDNNDDWDLTGVINELLNSGKEEYVYSGLLLLFQTCIAHRWDMADNRKEIDRVVSVVFPTVENIASQLVNREDYRANELMYLIIKCFKYACLNNFPQYFSNLEKLNAWIQLHLYLCAKPLPKEVFALDPSDRCLDKRVKVNKWGFGNLNRFIHKFSRVTKSVSEQFVSYVFNNIIPTILQEYFKVIQAWRDNSLWLGEASLHYLIQFLEKCLVTEEVYPLIQPHVSTIIEKVIFPCLSANEESVQLLEEDPEEYTRRYFDLNKESSTADVASCDFVFVIGHKRPSELDKVLPFVNGVFVSYNEHPEDISVAFKQEGAMRMISTLFTFLDSPESLEAIFSHYIVPFLSQSRYPFLVARALETISVYGNEFQDMDTLSRLFQLTYDHFMNSNVLPIQIEAADALKALVVSNPKIHSHISAQVPGIMEKLLRLSKEFQIDILSEVMEVFVERFADELTIFAEDLAANLADQFLQLGRSLVDNSGNSYSTGDQDSEIQASALLQTMTTMVMSMSKVSLIDKFLPVVKFVVVNAQISFLTEIVDLMDSLALSSQALFNQFTPAIWEMVHDLLDSFQTYAMDYFEGYLIFFETLVTHGFPQDQTFLQPFLEILSVKLDSDIDYDVESVLDILVFYALSMRDIQLFDRALRASSNDELQLDDGDIVKTFLANLSVKPVETLQISENEGATLVLLTKWFSCKFSSVFSIKLQIMAILSLFKLPELPGCVKGFTSQFAEKLVSLMEKLPDAIRKRDAISKGEEGVEEMFGNDANPDEDDYFEDYEEDLKETVLDQINIFQEVHSFFARLQASDAEKYQTIINSLNDDKRHSLQVILEFVSQN</sequence>
<dbReference type="GO" id="GO:0005829">
    <property type="term" value="C:cytosol"/>
    <property type="evidence" value="ECO:0007669"/>
    <property type="project" value="TreeGrafter"/>
</dbReference>
<evidence type="ECO:0000259" key="4">
    <source>
        <dbReference type="PROSITE" id="PS50166"/>
    </source>
</evidence>
<dbReference type="Gene3D" id="1.25.10.10">
    <property type="entry name" value="Leucine-rich Repeat Variant"/>
    <property type="match status" value="1"/>
</dbReference>
<organism evidence="5 6">
    <name type="scientific">Torulaspora globosa</name>
    <dbReference type="NCBI Taxonomy" id="48254"/>
    <lineage>
        <taxon>Eukaryota</taxon>
        <taxon>Fungi</taxon>
        <taxon>Dikarya</taxon>
        <taxon>Ascomycota</taxon>
        <taxon>Saccharomycotina</taxon>
        <taxon>Saccharomycetes</taxon>
        <taxon>Saccharomycetales</taxon>
        <taxon>Saccharomycetaceae</taxon>
        <taxon>Torulaspora</taxon>
    </lineage>
</organism>
<keyword evidence="3" id="KW-0539">Nucleus</keyword>
<accession>A0A7G3ZB05</accession>
<dbReference type="GO" id="GO:0005635">
    <property type="term" value="C:nuclear envelope"/>
    <property type="evidence" value="ECO:0007669"/>
    <property type="project" value="TreeGrafter"/>
</dbReference>
<dbReference type="SUPFAM" id="SSF48371">
    <property type="entry name" value="ARM repeat"/>
    <property type="match status" value="1"/>
</dbReference>
<gene>
    <name evidence="5" type="ORF">HG536_0A05060</name>
</gene>
<dbReference type="PANTHER" id="PTHR10997:SF28">
    <property type="entry name" value="IMPORTIN BETA SMX1"/>
    <property type="match status" value="1"/>
</dbReference>
<dbReference type="PROSITE" id="PS50166">
    <property type="entry name" value="IMPORTIN_B_NT"/>
    <property type="match status" value="1"/>
</dbReference>
<dbReference type="PANTHER" id="PTHR10997">
    <property type="entry name" value="IMPORTIN-7, 8, 11"/>
    <property type="match status" value="1"/>
</dbReference>
<dbReference type="KEGG" id="tgb:HG536_0A05060"/>
<dbReference type="EMBL" id="CP059246">
    <property type="protein sequence ID" value="QLL30691.1"/>
    <property type="molecule type" value="Genomic_DNA"/>
</dbReference>
<protein>
    <recommendedName>
        <fullName evidence="4">Importin N-terminal domain-containing protein</fullName>
    </recommendedName>
</protein>
<keyword evidence="6" id="KW-1185">Reference proteome</keyword>
<evidence type="ECO:0000256" key="1">
    <source>
        <dbReference type="ARBA" id="ARBA00004123"/>
    </source>
</evidence>
<dbReference type="OrthoDB" id="760868at2759"/>
<dbReference type="GeneID" id="59323788"/>
<feature type="domain" description="Importin N-terminal" evidence="4">
    <location>
        <begin position="25"/>
        <end position="98"/>
    </location>
</feature>
<comment type="subcellular location">
    <subcellularLocation>
        <location evidence="1">Nucleus</location>
    </subcellularLocation>
</comment>
<evidence type="ECO:0000256" key="3">
    <source>
        <dbReference type="ARBA" id="ARBA00023242"/>
    </source>
</evidence>
<dbReference type="RefSeq" id="XP_037137366.1">
    <property type="nucleotide sequence ID" value="XM_037281471.1"/>
</dbReference>
<dbReference type="GO" id="GO:0006606">
    <property type="term" value="P:protein import into nucleus"/>
    <property type="evidence" value="ECO:0007669"/>
    <property type="project" value="TreeGrafter"/>
</dbReference>